<reference evidence="2" key="2">
    <citation type="submission" date="2025-09" db="UniProtKB">
        <authorList>
            <consortium name="Ensembl"/>
        </authorList>
    </citation>
    <scope>IDENTIFICATION</scope>
</reference>
<dbReference type="GeneTree" id="ENSGT00940000157067"/>
<dbReference type="Ensembl" id="ENSSPUT00000011424.1">
    <property type="protein sequence ID" value="ENSSPUP00000010708.1"/>
    <property type="gene ID" value="ENSSPUG00000008255.1"/>
</dbReference>
<keyword evidence="3" id="KW-1185">Reference proteome</keyword>
<proteinExistence type="predicted"/>
<accession>A0A8D0GVM9</accession>
<feature type="region of interest" description="Disordered" evidence="1">
    <location>
        <begin position="1"/>
        <end position="121"/>
    </location>
</feature>
<dbReference type="AlphaFoldDB" id="A0A8D0GVM9"/>
<sequence>TLTDLQEAERTFSRSRAERQAQEQPSEKSESTENTEERRERREEASSISREPGQTLPRWSRNVDDESVYRQLRCPTQPDKPTTPVSPMSTPFLYTSSHQTRTSRCLAPDSVNSADFQSTSA</sequence>
<reference evidence="2" key="1">
    <citation type="submission" date="2025-08" db="UniProtKB">
        <authorList>
            <consortium name="Ensembl"/>
        </authorList>
    </citation>
    <scope>IDENTIFICATION</scope>
</reference>
<evidence type="ECO:0000313" key="3">
    <source>
        <dbReference type="Proteomes" id="UP000694392"/>
    </source>
</evidence>
<feature type="compositionally biased region" description="Polar residues" evidence="1">
    <location>
        <begin position="110"/>
        <end position="121"/>
    </location>
</feature>
<feature type="compositionally biased region" description="Polar residues" evidence="1">
    <location>
        <begin position="79"/>
        <end position="103"/>
    </location>
</feature>
<organism evidence="2 3">
    <name type="scientific">Sphenodon punctatus</name>
    <name type="common">Tuatara</name>
    <name type="synonym">Hatteria punctata</name>
    <dbReference type="NCBI Taxonomy" id="8508"/>
    <lineage>
        <taxon>Eukaryota</taxon>
        <taxon>Metazoa</taxon>
        <taxon>Chordata</taxon>
        <taxon>Craniata</taxon>
        <taxon>Vertebrata</taxon>
        <taxon>Euteleostomi</taxon>
        <taxon>Lepidosauria</taxon>
        <taxon>Sphenodontia</taxon>
        <taxon>Sphenodontidae</taxon>
        <taxon>Sphenodon</taxon>
    </lineage>
</organism>
<protein>
    <submittedName>
        <fullName evidence="2">Uncharacterized protein</fullName>
    </submittedName>
</protein>
<evidence type="ECO:0000313" key="2">
    <source>
        <dbReference type="Ensembl" id="ENSSPUP00000010708.1"/>
    </source>
</evidence>
<feature type="compositionally biased region" description="Basic and acidic residues" evidence="1">
    <location>
        <begin position="7"/>
        <end position="45"/>
    </location>
</feature>
<name>A0A8D0GVM9_SPHPU</name>
<evidence type="ECO:0000256" key="1">
    <source>
        <dbReference type="SAM" id="MobiDB-lite"/>
    </source>
</evidence>
<dbReference type="Proteomes" id="UP000694392">
    <property type="component" value="Unplaced"/>
</dbReference>